<proteinExistence type="predicted"/>
<sequence length="138" mass="14964">MGRGEFTHLTDAQVESARKMAGIFGGDTLRSLAAATPAEHVESIKTYTAYRSHAGLQAPVAELKRALSRWGFNGKEGENLHFCVREVELHGCGFHLDRATPGRFRPIQPGRSSEDLGEHARGDNAGLLHNLSSAVRTA</sequence>
<feature type="region of interest" description="Disordered" evidence="1">
    <location>
        <begin position="103"/>
        <end position="138"/>
    </location>
</feature>
<protein>
    <submittedName>
        <fullName evidence="2">Gag protein</fullName>
    </submittedName>
</protein>
<name>A0A2P4XI85_9STRA</name>
<feature type="compositionally biased region" description="Basic and acidic residues" evidence="1">
    <location>
        <begin position="112"/>
        <end position="122"/>
    </location>
</feature>
<accession>A0A2P4XI85</accession>
<dbReference type="AlphaFoldDB" id="A0A2P4XI85"/>
<evidence type="ECO:0000313" key="3">
    <source>
        <dbReference type="Proteomes" id="UP000237271"/>
    </source>
</evidence>
<evidence type="ECO:0000256" key="1">
    <source>
        <dbReference type="SAM" id="MobiDB-lite"/>
    </source>
</evidence>
<gene>
    <name evidence="2" type="ORF">PHPALM_19049</name>
</gene>
<comment type="caution">
    <text evidence="2">The sequence shown here is derived from an EMBL/GenBank/DDBJ whole genome shotgun (WGS) entry which is preliminary data.</text>
</comment>
<dbReference type="EMBL" id="NCKW01010384">
    <property type="protein sequence ID" value="POM65261.1"/>
    <property type="molecule type" value="Genomic_DNA"/>
</dbReference>
<organism evidence="2 3">
    <name type="scientific">Phytophthora palmivora</name>
    <dbReference type="NCBI Taxonomy" id="4796"/>
    <lineage>
        <taxon>Eukaryota</taxon>
        <taxon>Sar</taxon>
        <taxon>Stramenopiles</taxon>
        <taxon>Oomycota</taxon>
        <taxon>Peronosporomycetes</taxon>
        <taxon>Peronosporales</taxon>
        <taxon>Peronosporaceae</taxon>
        <taxon>Phytophthora</taxon>
    </lineage>
</organism>
<reference evidence="2 3" key="1">
    <citation type="journal article" date="2017" name="Genome Biol. Evol.">
        <title>Phytophthora megakarya and P. palmivora, closely related causal agents of cacao black pod rot, underwent increases in genome sizes and gene numbers by different mechanisms.</title>
        <authorList>
            <person name="Ali S.S."/>
            <person name="Shao J."/>
            <person name="Lary D.J."/>
            <person name="Kronmiller B."/>
            <person name="Shen D."/>
            <person name="Strem M.D."/>
            <person name="Amoako-Attah I."/>
            <person name="Akrofi A.Y."/>
            <person name="Begoude B.A."/>
            <person name="Ten Hoopen G.M."/>
            <person name="Coulibaly K."/>
            <person name="Kebe B.I."/>
            <person name="Melnick R.L."/>
            <person name="Guiltinan M.J."/>
            <person name="Tyler B.M."/>
            <person name="Meinhardt L.W."/>
            <person name="Bailey B.A."/>
        </authorList>
    </citation>
    <scope>NUCLEOTIDE SEQUENCE [LARGE SCALE GENOMIC DNA]</scope>
    <source>
        <strain evidence="3">sbr112.9</strain>
    </source>
</reference>
<dbReference type="Proteomes" id="UP000237271">
    <property type="component" value="Unassembled WGS sequence"/>
</dbReference>
<keyword evidence="3" id="KW-1185">Reference proteome</keyword>
<evidence type="ECO:0000313" key="2">
    <source>
        <dbReference type="EMBL" id="POM65261.1"/>
    </source>
</evidence>